<dbReference type="KEGG" id="tmc:LMI_0577"/>
<reference evidence="2" key="1">
    <citation type="submission" date="2014-09" db="EMBL/GenBank/DDBJ databases">
        <authorList>
            <person name="GOMEZ-VALERO Laura"/>
        </authorList>
    </citation>
    <scope>NUCLEOTIDE SEQUENCE</scope>
    <source>
        <strain evidence="2">ATCC33218</strain>
    </source>
</reference>
<dbReference type="STRING" id="451.B6N58_12435"/>
<dbReference type="Proteomes" id="UP000032414">
    <property type="component" value="Chromosome I"/>
</dbReference>
<dbReference type="EC" id="2.7.1.48" evidence="2"/>
<evidence type="ECO:0000259" key="1">
    <source>
        <dbReference type="Pfam" id="PF00485"/>
    </source>
</evidence>
<dbReference type="EMBL" id="FMVN01000009">
    <property type="protein sequence ID" value="SCY53649.1"/>
    <property type="molecule type" value="Genomic_DNA"/>
</dbReference>
<feature type="domain" description="Phosphoribulokinase/uridine kinase" evidence="1">
    <location>
        <begin position="6"/>
        <end position="152"/>
    </location>
</feature>
<evidence type="ECO:0000313" key="4">
    <source>
        <dbReference type="Proteomes" id="UP000032414"/>
    </source>
</evidence>
<evidence type="ECO:0000313" key="3">
    <source>
        <dbReference type="EMBL" id="SCY53649.1"/>
    </source>
</evidence>
<keyword evidence="2" id="KW-0418">Kinase</keyword>
<organism evidence="2 4">
    <name type="scientific">Legionella micdadei</name>
    <name type="common">Tatlockia micdadei</name>
    <dbReference type="NCBI Taxonomy" id="451"/>
    <lineage>
        <taxon>Bacteria</taxon>
        <taxon>Pseudomonadati</taxon>
        <taxon>Pseudomonadota</taxon>
        <taxon>Gammaproteobacteria</taxon>
        <taxon>Legionellales</taxon>
        <taxon>Legionellaceae</taxon>
        <taxon>Legionella</taxon>
    </lineage>
</organism>
<dbReference type="InterPro" id="IPR006083">
    <property type="entry name" value="PRK/URK"/>
</dbReference>
<sequence>MALAAVVMIGGASASGKTEIAEEIVDMLTIQNRKAIVISMDHYYKRKQDREKVANPENMDIPDAFDLELFHKHLKQLIAGKAIARPTYSFLVKDRLPETETIDPNEVEVIVVEGILALHEVYKLKFENIITAYVESDNYLSYPKRRCLRDVNPETRNTSEEETRDRELHHYVRDAFFSGIATTKRYAKYQLTNNDPEPGKSKETCIAVNAALLMEAINSKLTNNNKEEEIVTYPASLTA</sequence>
<protein>
    <submittedName>
        <fullName evidence="2 3">Uridine kinase</fullName>
        <ecNumber evidence="2">2.7.1.48</ecNumber>
    </submittedName>
</protein>
<evidence type="ECO:0000313" key="2">
    <source>
        <dbReference type="EMBL" id="CEG59920.1"/>
    </source>
</evidence>
<reference evidence="3 5" key="3">
    <citation type="submission" date="2016-10" db="EMBL/GenBank/DDBJ databases">
        <authorList>
            <person name="Varghese N."/>
            <person name="Submissions S."/>
        </authorList>
    </citation>
    <scope>NUCLEOTIDE SEQUENCE [LARGE SCALE GENOMIC DNA]</scope>
    <source>
        <strain evidence="3 5">ATCC 33218</strain>
    </source>
</reference>
<reference evidence="4" key="2">
    <citation type="submission" date="2014-09" db="EMBL/GenBank/DDBJ databases">
        <authorList>
            <person name="Gomez-Valero L."/>
        </authorList>
    </citation>
    <scope>NUCLEOTIDE SEQUENCE [LARGE SCALE GENOMIC DNA]</scope>
    <source>
        <strain evidence="4">ATCC33218</strain>
    </source>
</reference>
<dbReference type="Pfam" id="PF00485">
    <property type="entry name" value="PRK"/>
    <property type="match status" value="1"/>
</dbReference>
<dbReference type="RefSeq" id="WP_045098425.1">
    <property type="nucleotide sequence ID" value="NZ_CP020614.1"/>
</dbReference>
<dbReference type="Proteomes" id="UP000182998">
    <property type="component" value="Unassembled WGS sequence"/>
</dbReference>
<proteinExistence type="predicted"/>
<keyword evidence="2" id="KW-0808">Transferase</keyword>
<evidence type="ECO:0000313" key="5">
    <source>
        <dbReference type="Proteomes" id="UP000182998"/>
    </source>
</evidence>
<dbReference type="AlphaFoldDB" id="A0A098GD33"/>
<accession>A0A098GD33</accession>
<gene>
    <name evidence="2" type="ORF">LMI_0577</name>
    <name evidence="3" type="ORF">SAMN02982997_02010</name>
</gene>
<dbReference type="SUPFAM" id="SSF52540">
    <property type="entry name" value="P-loop containing nucleoside triphosphate hydrolases"/>
    <property type="match status" value="1"/>
</dbReference>
<dbReference type="GO" id="GO:0005524">
    <property type="term" value="F:ATP binding"/>
    <property type="evidence" value="ECO:0007669"/>
    <property type="project" value="InterPro"/>
</dbReference>
<dbReference type="OrthoDB" id="5645394at2"/>
<dbReference type="EMBL" id="LN614830">
    <property type="protein sequence ID" value="CEG59920.1"/>
    <property type="molecule type" value="Genomic_DNA"/>
</dbReference>
<dbReference type="InterPro" id="IPR027417">
    <property type="entry name" value="P-loop_NTPase"/>
</dbReference>
<dbReference type="PANTHER" id="PTHR10285">
    <property type="entry name" value="URIDINE KINASE"/>
    <property type="match status" value="1"/>
</dbReference>
<name>A0A098GD33_LEGMI</name>
<dbReference type="Gene3D" id="3.40.50.300">
    <property type="entry name" value="P-loop containing nucleotide triphosphate hydrolases"/>
    <property type="match status" value="1"/>
</dbReference>
<dbReference type="GO" id="GO:0004849">
    <property type="term" value="F:uridine kinase activity"/>
    <property type="evidence" value="ECO:0007669"/>
    <property type="project" value="UniProtKB-EC"/>
</dbReference>
<dbReference type="HOGENOM" id="CLU_1160644_0_0_6"/>
<keyword evidence="5" id="KW-1185">Reference proteome</keyword>
<dbReference type="PATRIC" id="fig|451.8.peg.154"/>
<dbReference type="PRINTS" id="PR00988">
    <property type="entry name" value="URIDINKINASE"/>
</dbReference>